<dbReference type="PIRSF" id="PIRSF006337">
    <property type="entry name" value="Trehalose_TreZ"/>
    <property type="match status" value="1"/>
</dbReference>
<dbReference type="Proteomes" id="UP000253562">
    <property type="component" value="Unassembled WGS sequence"/>
</dbReference>
<dbReference type="SUPFAM" id="SSF81296">
    <property type="entry name" value="E set domains"/>
    <property type="match status" value="1"/>
</dbReference>
<comment type="catalytic activity">
    <reaction evidence="12 14">
        <text>hydrolysis of (1-&gt;4)-alpha-D-glucosidic linkage in 4-alpha-D-[(1-&gt;4)-alpha-D-glucanosyl]n trehalose to yield trehalose and (1-&gt;4)-alpha-D-glucan.</text>
        <dbReference type="EC" id="3.2.1.141"/>
    </reaction>
</comment>
<feature type="region of interest" description="Disordered" evidence="18">
    <location>
        <begin position="84"/>
        <end position="103"/>
    </location>
</feature>
<evidence type="ECO:0000256" key="18">
    <source>
        <dbReference type="SAM" id="MobiDB-lite"/>
    </source>
</evidence>
<evidence type="ECO:0000256" key="11">
    <source>
        <dbReference type="ARBA" id="ARBA00033284"/>
    </source>
</evidence>
<evidence type="ECO:0000256" key="15">
    <source>
        <dbReference type="PIRSR" id="PIRSR006337-1"/>
    </source>
</evidence>
<name>A0A368KP86_9BACT</name>
<evidence type="ECO:0000256" key="6">
    <source>
        <dbReference type="ARBA" id="ARBA00022490"/>
    </source>
</evidence>
<dbReference type="InterPro" id="IPR013783">
    <property type="entry name" value="Ig-like_fold"/>
</dbReference>
<feature type="active site" description="Nucleophile" evidence="15">
    <location>
        <position position="278"/>
    </location>
</feature>
<dbReference type="GO" id="GO:0005737">
    <property type="term" value="C:cytoplasm"/>
    <property type="evidence" value="ECO:0007669"/>
    <property type="project" value="UniProtKB-SubCell"/>
</dbReference>
<dbReference type="PANTHER" id="PTHR43651:SF11">
    <property type="entry name" value="MALTO-OLIGOSYLTREHALOSE TREHALOHYDROLASE"/>
    <property type="match status" value="1"/>
</dbReference>
<sequence>MFAVCDELVPFLTSQESSMPRTFGPQFQDDGSVDFTVHAPACARLTLQIEGEHAQELPMSQPEPGVFTVRTNVPVGTRYWFRVPDGNPRPDPASRFQPEGVHRPSELIDPRSYVWGDATWQGIAKEALVVYELHVGTFSQAGTYLAAIERLDELVELGVTAIELMPVAQSAGRWNWGYDGTDFFAPHHAFGSPDELRQLIDTAHQKGLAVLLDVVYNHFGAEGNYLHPFGGYVSSQHQTVWGDAPNLDGEGNAMMRDYIVANATYWIEDFHFDGLRLDATHCIVDHSPRHIVGEIGDAFAEMQEKLGRELHLIAESNIYDAQLLTPLEADGFGFDAIWCDDFLHAVAAEIRPEQHMSDRRYLAGEDIDTTLRRGYVFRGTIKEKRRRIPLEEDRTPADWHSLIFSIQNHDFVGNHPNGLRLHQVASHEAQRAAAALMLTLPAIPMLFMGEEFASDHPFYFFADFGDAHLREAVEHGRRREHPQHDWSQVVSCLSPAAFRKSKIGPREQGNQETWGWYQELLRLRKRWQAAGMFNGENLTAAWDQLWRTALVTYQKQDQASFAVVRLHPMGETPTQGVVSVEGEVCLQQGCQTLGDGRFALGDYAVLVGEGKVHFESL</sequence>
<evidence type="ECO:0000256" key="2">
    <source>
        <dbReference type="ARBA" id="ARBA00005199"/>
    </source>
</evidence>
<dbReference type="EC" id="3.2.1.141" evidence="4 13"/>
<keyword evidence="8" id="KW-0119">Carbohydrate metabolism</keyword>
<comment type="pathway">
    <text evidence="2 14">Glycan biosynthesis; trehalose biosynthesis.</text>
</comment>
<evidence type="ECO:0000256" key="14">
    <source>
        <dbReference type="PIRNR" id="PIRNR006337"/>
    </source>
</evidence>
<evidence type="ECO:0000256" key="7">
    <source>
        <dbReference type="ARBA" id="ARBA00022801"/>
    </source>
</evidence>
<dbReference type="SUPFAM" id="SSF51445">
    <property type="entry name" value="(Trans)glycosidases"/>
    <property type="match status" value="1"/>
</dbReference>
<evidence type="ECO:0000256" key="16">
    <source>
        <dbReference type="PIRSR" id="PIRSR006337-2"/>
    </source>
</evidence>
<dbReference type="NCBIfam" id="TIGR02402">
    <property type="entry name" value="trehalose_TreZ"/>
    <property type="match status" value="1"/>
</dbReference>
<keyword evidence="7 14" id="KW-0378">Hydrolase</keyword>
<dbReference type="AlphaFoldDB" id="A0A368KP86"/>
<dbReference type="GO" id="GO:0033942">
    <property type="term" value="F:4-alpha-D-(1-&gt;4)-alpha-D-glucanotrehalose trehalohydrolase activity"/>
    <property type="evidence" value="ECO:0007669"/>
    <property type="project" value="UniProtKB-EC"/>
</dbReference>
<evidence type="ECO:0000256" key="1">
    <source>
        <dbReference type="ARBA" id="ARBA00004496"/>
    </source>
</evidence>
<dbReference type="Pfam" id="PF00128">
    <property type="entry name" value="Alpha-amylase"/>
    <property type="match status" value="1"/>
</dbReference>
<feature type="binding site" evidence="16">
    <location>
        <begin position="409"/>
        <end position="414"/>
    </location>
    <ligand>
        <name>substrate</name>
    </ligand>
</feature>
<dbReference type="Gene3D" id="2.60.40.10">
    <property type="entry name" value="Immunoglobulins"/>
    <property type="match status" value="1"/>
</dbReference>
<evidence type="ECO:0000256" key="3">
    <source>
        <dbReference type="ARBA" id="ARBA00008061"/>
    </source>
</evidence>
<reference evidence="20 21" key="1">
    <citation type="submission" date="2018-07" db="EMBL/GenBank/DDBJ databases">
        <title>Comparative genomes isolates from brazilian mangrove.</title>
        <authorList>
            <person name="De Araujo J.E."/>
            <person name="Taketani R.G."/>
            <person name="Silva M.C.P."/>
            <person name="Lourenco M.V."/>
            <person name="Oliveira V.M."/>
            <person name="Andreote F.D."/>
        </authorList>
    </citation>
    <scope>NUCLEOTIDE SEQUENCE [LARGE SCALE GENOMIC DNA]</scope>
    <source>
        <strain evidence="20 21">HEX PRIS-MGV</strain>
    </source>
</reference>
<evidence type="ECO:0000256" key="17">
    <source>
        <dbReference type="PIRSR" id="PIRSR006337-3"/>
    </source>
</evidence>
<dbReference type="Gene3D" id="1.10.10.760">
    <property type="entry name" value="E-set domains of sugar-utilizing enzymes"/>
    <property type="match status" value="1"/>
</dbReference>
<feature type="site" description="Transition state stabilizer" evidence="17">
    <location>
        <position position="410"/>
    </location>
</feature>
<comment type="subcellular location">
    <subcellularLocation>
        <location evidence="1 15">Cytoplasm</location>
    </subcellularLocation>
</comment>
<feature type="active site" description="Proton donor" evidence="15">
    <location>
        <position position="315"/>
    </location>
</feature>
<proteinExistence type="inferred from homology"/>
<dbReference type="InterPro" id="IPR006047">
    <property type="entry name" value="GH13_cat_dom"/>
</dbReference>
<comment type="caution">
    <text evidence="20">The sequence shown here is derived from an EMBL/GenBank/DDBJ whole genome shotgun (WGS) entry which is preliminary data.</text>
</comment>
<dbReference type="InterPro" id="IPR012768">
    <property type="entry name" value="Trehalose_TreZ"/>
</dbReference>
<evidence type="ECO:0000256" key="13">
    <source>
        <dbReference type="NCBIfam" id="TIGR02402"/>
    </source>
</evidence>
<evidence type="ECO:0000256" key="4">
    <source>
        <dbReference type="ARBA" id="ARBA00012268"/>
    </source>
</evidence>
<evidence type="ECO:0000313" key="20">
    <source>
        <dbReference type="EMBL" id="RCS46377.1"/>
    </source>
</evidence>
<evidence type="ECO:0000256" key="10">
    <source>
        <dbReference type="ARBA" id="ARBA00032057"/>
    </source>
</evidence>
<dbReference type="Gene3D" id="3.20.20.80">
    <property type="entry name" value="Glycosidases"/>
    <property type="match status" value="1"/>
</dbReference>
<evidence type="ECO:0000259" key="19">
    <source>
        <dbReference type="SMART" id="SM00642"/>
    </source>
</evidence>
<dbReference type="CDD" id="cd11325">
    <property type="entry name" value="AmyAc_GTHase"/>
    <property type="match status" value="1"/>
</dbReference>
<feature type="domain" description="Glycosyl hydrolase family 13 catalytic" evidence="19">
    <location>
        <begin position="132"/>
        <end position="497"/>
    </location>
</feature>
<keyword evidence="6" id="KW-0963">Cytoplasm</keyword>
<feature type="binding site" evidence="16">
    <location>
        <begin position="340"/>
        <end position="344"/>
    </location>
    <ligand>
        <name>substrate</name>
    </ligand>
</feature>
<feature type="binding site" evidence="16">
    <location>
        <begin position="276"/>
        <end position="281"/>
    </location>
    <ligand>
        <name>substrate</name>
    </ligand>
</feature>
<gene>
    <name evidence="20" type="primary">treZ</name>
    <name evidence="20" type="ORF">DTL42_15530</name>
</gene>
<dbReference type="InterPro" id="IPR017853">
    <property type="entry name" value="GH"/>
</dbReference>
<dbReference type="InterPro" id="IPR044901">
    <property type="entry name" value="Trehalose_TreZ_E-set_sf"/>
</dbReference>
<organism evidence="20 21">
    <name type="scientific">Bremerella cremea</name>
    <dbReference type="NCBI Taxonomy" id="1031537"/>
    <lineage>
        <taxon>Bacteria</taxon>
        <taxon>Pseudomonadati</taxon>
        <taxon>Planctomycetota</taxon>
        <taxon>Planctomycetia</taxon>
        <taxon>Pirellulales</taxon>
        <taxon>Pirellulaceae</taxon>
        <taxon>Bremerella</taxon>
    </lineage>
</organism>
<dbReference type="EMBL" id="QPEX01000030">
    <property type="protein sequence ID" value="RCS46377.1"/>
    <property type="molecule type" value="Genomic_DNA"/>
</dbReference>
<evidence type="ECO:0000256" key="12">
    <source>
        <dbReference type="ARBA" id="ARBA00034013"/>
    </source>
</evidence>
<dbReference type="SMART" id="SM00642">
    <property type="entry name" value="Aamy"/>
    <property type="match status" value="1"/>
</dbReference>
<dbReference type="PANTHER" id="PTHR43651">
    <property type="entry name" value="1,4-ALPHA-GLUCAN-BRANCHING ENZYME"/>
    <property type="match status" value="1"/>
</dbReference>
<protein>
    <recommendedName>
        <fullName evidence="5 13">Malto-oligosyltrehalose trehalohydrolase</fullName>
        <shortName evidence="14">MTHase</shortName>
        <ecNumber evidence="4 13">3.2.1.141</ecNumber>
    </recommendedName>
    <alternativeName>
        <fullName evidence="11 14">4-alpha-D-((1-&gt;4)-alpha-D-glucano)trehalose trehalohydrolase</fullName>
    </alternativeName>
    <alternativeName>
        <fullName evidence="10 14">Maltooligosyl trehalose trehalohydrolase</fullName>
    </alternativeName>
</protein>
<dbReference type="GO" id="GO:0005992">
    <property type="term" value="P:trehalose biosynthetic process"/>
    <property type="evidence" value="ECO:0007669"/>
    <property type="project" value="UniProtKB-UniRule"/>
</dbReference>
<keyword evidence="9 14" id="KW-0326">Glycosidase</keyword>
<dbReference type="InterPro" id="IPR014756">
    <property type="entry name" value="Ig_E-set"/>
</dbReference>
<evidence type="ECO:0000256" key="9">
    <source>
        <dbReference type="ARBA" id="ARBA00023295"/>
    </source>
</evidence>
<dbReference type="UniPathway" id="UPA00299"/>
<evidence type="ECO:0000256" key="5">
    <source>
        <dbReference type="ARBA" id="ARBA00015938"/>
    </source>
</evidence>
<comment type="similarity">
    <text evidence="3 14">Belongs to the glycosyl hydrolase 13 family.</text>
</comment>
<accession>A0A368KP86</accession>
<dbReference type="CDD" id="cd02853">
    <property type="entry name" value="E_set_MTHase_like_N"/>
    <property type="match status" value="1"/>
</dbReference>
<evidence type="ECO:0000256" key="8">
    <source>
        <dbReference type="ARBA" id="ARBA00023277"/>
    </source>
</evidence>
<evidence type="ECO:0000313" key="21">
    <source>
        <dbReference type="Proteomes" id="UP000253562"/>
    </source>
</evidence>